<proteinExistence type="predicted"/>
<evidence type="ECO:0000313" key="1">
    <source>
        <dbReference type="EMBL" id="MBB4612492.1"/>
    </source>
</evidence>
<accession>A0A7W7AA71</accession>
<reference evidence="1 2" key="1">
    <citation type="submission" date="2020-08" db="EMBL/GenBank/DDBJ databases">
        <title>Genomic Encyclopedia of Type Strains, Phase IV (KMG-IV): sequencing the most valuable type-strain genomes for metagenomic binning, comparative biology and taxonomic classification.</title>
        <authorList>
            <person name="Goeker M."/>
        </authorList>
    </citation>
    <scope>NUCLEOTIDE SEQUENCE [LARGE SCALE GENOMIC DNA]</scope>
    <source>
        <strain evidence="1 2">DSM 17507</strain>
    </source>
</reference>
<name>A0A7W7AA71_9SPHN</name>
<protein>
    <submittedName>
        <fullName evidence="1">Uncharacterized protein</fullName>
    </submittedName>
</protein>
<keyword evidence="2" id="KW-1185">Reference proteome</keyword>
<organism evidence="1 2">
    <name type="scientific">Novosphingobium taihuense</name>
    <dbReference type="NCBI Taxonomy" id="260085"/>
    <lineage>
        <taxon>Bacteria</taxon>
        <taxon>Pseudomonadati</taxon>
        <taxon>Pseudomonadota</taxon>
        <taxon>Alphaproteobacteria</taxon>
        <taxon>Sphingomonadales</taxon>
        <taxon>Sphingomonadaceae</taxon>
        <taxon>Novosphingobium</taxon>
    </lineage>
</organism>
<dbReference type="OrthoDB" id="7618846at2"/>
<dbReference type="RefSeq" id="WP_144901497.1">
    <property type="nucleotide sequence ID" value="NZ_JACHOA010000001.1"/>
</dbReference>
<comment type="caution">
    <text evidence="1">The sequence shown here is derived from an EMBL/GenBank/DDBJ whole genome shotgun (WGS) entry which is preliminary data.</text>
</comment>
<evidence type="ECO:0000313" key="2">
    <source>
        <dbReference type="Proteomes" id="UP000538566"/>
    </source>
</evidence>
<dbReference type="Proteomes" id="UP000538566">
    <property type="component" value="Unassembled WGS sequence"/>
</dbReference>
<dbReference type="AlphaFoldDB" id="A0A7W7AA71"/>
<gene>
    <name evidence="1" type="ORF">GGR37_000738</name>
</gene>
<dbReference type="EMBL" id="JACHOA010000001">
    <property type="protein sequence ID" value="MBB4612492.1"/>
    <property type="molecule type" value="Genomic_DNA"/>
</dbReference>
<sequence>MTAIAQDDGMSEVIVTAMRRESDTFDERVPAVGLKRVADFAVQEVSITGDTRDAGKRIAEVYQMIENAIRLAPKHGVQLAYGQRTVEPLTLQNYRSLALNGAGRPDTSRAVFLIKVPLSGPTSGVVAEKKIADFIKAVEPVGRAEFGGTDDLTLSVVAPDQYRGAVADAIAADARSMAAKLGPDYGVEIEGLNRPVEWTRASLSEVLLYIPYKLVVVPRR</sequence>